<dbReference type="Proteomes" id="UP000800200">
    <property type="component" value="Unassembled WGS sequence"/>
</dbReference>
<evidence type="ECO:0000313" key="3">
    <source>
        <dbReference type="Proteomes" id="UP000800200"/>
    </source>
</evidence>
<name>A0A6A6EXU9_9PEZI</name>
<dbReference type="PANTHER" id="PTHR33112">
    <property type="entry name" value="DOMAIN PROTEIN, PUTATIVE-RELATED"/>
    <property type="match status" value="1"/>
</dbReference>
<keyword evidence="3" id="KW-1185">Reference proteome</keyword>
<dbReference type="InterPro" id="IPR010730">
    <property type="entry name" value="HET"/>
</dbReference>
<dbReference type="AlphaFoldDB" id="A0A6A6EXU9"/>
<dbReference type="OrthoDB" id="2958217at2759"/>
<organism evidence="2 3">
    <name type="scientific">Zopfia rhizophila CBS 207.26</name>
    <dbReference type="NCBI Taxonomy" id="1314779"/>
    <lineage>
        <taxon>Eukaryota</taxon>
        <taxon>Fungi</taxon>
        <taxon>Dikarya</taxon>
        <taxon>Ascomycota</taxon>
        <taxon>Pezizomycotina</taxon>
        <taxon>Dothideomycetes</taxon>
        <taxon>Dothideomycetes incertae sedis</taxon>
        <taxon>Zopfiaceae</taxon>
        <taxon>Zopfia</taxon>
    </lineage>
</organism>
<accession>A0A6A6EXU9</accession>
<dbReference type="EMBL" id="ML994610">
    <property type="protein sequence ID" value="KAF2195629.1"/>
    <property type="molecule type" value="Genomic_DNA"/>
</dbReference>
<sequence>DAIKITRLIGIRYLWADSLCIIQGNANDWEEQSAVLTDIYAGCYLNIETTQASCESEGFLSSRWTSGDRFDWARRSVQGMSRRHEPGEQIALIRKCVVKSLTVTDLANFDRYSQSMRVRLALNSSHEVLQTFRWIWMHKETTPLIERGSVYQERNLSPLDHPLSRQRDGSGLPFPAALRMRCIR</sequence>
<evidence type="ECO:0000313" key="2">
    <source>
        <dbReference type="EMBL" id="KAF2195629.1"/>
    </source>
</evidence>
<reference evidence="2" key="1">
    <citation type="journal article" date="2020" name="Stud. Mycol.">
        <title>101 Dothideomycetes genomes: a test case for predicting lifestyles and emergence of pathogens.</title>
        <authorList>
            <person name="Haridas S."/>
            <person name="Albert R."/>
            <person name="Binder M."/>
            <person name="Bloem J."/>
            <person name="Labutti K."/>
            <person name="Salamov A."/>
            <person name="Andreopoulos B."/>
            <person name="Baker S."/>
            <person name="Barry K."/>
            <person name="Bills G."/>
            <person name="Bluhm B."/>
            <person name="Cannon C."/>
            <person name="Castanera R."/>
            <person name="Culley D."/>
            <person name="Daum C."/>
            <person name="Ezra D."/>
            <person name="Gonzalez J."/>
            <person name="Henrissat B."/>
            <person name="Kuo A."/>
            <person name="Liang C."/>
            <person name="Lipzen A."/>
            <person name="Lutzoni F."/>
            <person name="Magnuson J."/>
            <person name="Mondo S."/>
            <person name="Nolan M."/>
            <person name="Ohm R."/>
            <person name="Pangilinan J."/>
            <person name="Park H.-J."/>
            <person name="Ramirez L."/>
            <person name="Alfaro M."/>
            <person name="Sun H."/>
            <person name="Tritt A."/>
            <person name="Yoshinaga Y."/>
            <person name="Zwiers L.-H."/>
            <person name="Turgeon B."/>
            <person name="Goodwin S."/>
            <person name="Spatafora J."/>
            <person name="Crous P."/>
            <person name="Grigoriev I."/>
        </authorList>
    </citation>
    <scope>NUCLEOTIDE SEQUENCE</scope>
    <source>
        <strain evidence="2">CBS 207.26</strain>
    </source>
</reference>
<evidence type="ECO:0000259" key="1">
    <source>
        <dbReference type="Pfam" id="PF06985"/>
    </source>
</evidence>
<gene>
    <name evidence="2" type="ORF">K469DRAFT_544115</name>
</gene>
<feature type="domain" description="Heterokaryon incompatibility" evidence="1">
    <location>
        <begin position="1"/>
        <end position="153"/>
    </location>
</feature>
<proteinExistence type="predicted"/>
<dbReference type="Pfam" id="PF06985">
    <property type="entry name" value="HET"/>
    <property type="match status" value="1"/>
</dbReference>
<dbReference type="PANTHER" id="PTHR33112:SF9">
    <property type="entry name" value="HETEROKARYON INCOMPATIBILITY DOMAIN-CONTAINING PROTEIN"/>
    <property type="match status" value="1"/>
</dbReference>
<feature type="non-terminal residue" evidence="2">
    <location>
        <position position="1"/>
    </location>
</feature>
<protein>
    <recommendedName>
        <fullName evidence="1">Heterokaryon incompatibility domain-containing protein</fullName>
    </recommendedName>
</protein>